<proteinExistence type="predicted"/>
<dbReference type="GO" id="GO:0008168">
    <property type="term" value="F:methyltransferase activity"/>
    <property type="evidence" value="ECO:0007669"/>
    <property type="project" value="UniProtKB-KW"/>
</dbReference>
<evidence type="ECO:0000259" key="1">
    <source>
        <dbReference type="Pfam" id="PF08241"/>
    </source>
</evidence>
<keyword evidence="3" id="KW-1185">Reference proteome</keyword>
<dbReference type="Gene3D" id="3.40.50.150">
    <property type="entry name" value="Vaccinia Virus protein VP39"/>
    <property type="match status" value="1"/>
</dbReference>
<keyword evidence="2" id="KW-0489">Methyltransferase</keyword>
<protein>
    <submittedName>
        <fullName evidence="2">Methyltransferase domain-containing protein</fullName>
    </submittedName>
</protein>
<dbReference type="GO" id="GO:0032259">
    <property type="term" value="P:methylation"/>
    <property type="evidence" value="ECO:0007669"/>
    <property type="project" value="UniProtKB-KW"/>
</dbReference>
<dbReference type="PANTHER" id="PTHR42912">
    <property type="entry name" value="METHYLTRANSFERASE"/>
    <property type="match status" value="1"/>
</dbReference>
<dbReference type="RefSeq" id="WP_248149829.1">
    <property type="nucleotide sequence ID" value="NZ_JALNMJ010000001.1"/>
</dbReference>
<dbReference type="PANTHER" id="PTHR42912:SF80">
    <property type="entry name" value="METHYLTRANSFERASE DOMAIN-CONTAINING PROTEIN"/>
    <property type="match status" value="1"/>
</dbReference>
<dbReference type="EMBL" id="JALNMJ010000001">
    <property type="protein sequence ID" value="MCK7610822.1"/>
    <property type="molecule type" value="Genomic_DNA"/>
</dbReference>
<comment type="caution">
    <text evidence="2">The sequence shown here is derived from an EMBL/GenBank/DDBJ whole genome shotgun (WGS) entry which is preliminary data.</text>
</comment>
<dbReference type="Pfam" id="PF08241">
    <property type="entry name" value="Methyltransf_11"/>
    <property type="match status" value="1"/>
</dbReference>
<keyword evidence="2" id="KW-0808">Transferase</keyword>
<reference evidence="2" key="1">
    <citation type="submission" date="2022-04" db="EMBL/GenBank/DDBJ databases">
        <title>Roseibium sp. CAU 1639 isolated from mud.</title>
        <authorList>
            <person name="Kim W."/>
        </authorList>
    </citation>
    <scope>NUCLEOTIDE SEQUENCE</scope>
    <source>
        <strain evidence="2">CAU 1639</strain>
    </source>
</reference>
<name>A0ABT0GN19_9HYPH</name>
<sequence length="270" mass="29702">MTLNIAGAAQPASNFSLKDEICDYWSGRAATFDQSASHRIEDRHGLPEWQRLVRSACALRPGGDLTGWQVLDIACGTGEISRVLTSLGASVTGLDFSETMLGLAREKLAGRDWRPVLSDAEAMIQIDDSRFDFAITRHLAWTLTNPQSAYSEWFRVLKPGGRLLVVDGNFRAPRSLYQRFRNWLADRLAGAQAKQGDRVRHEAILNALPYGEGLDAGRLALDLQAAGFDIDGQLPVRPLYGRGMRGHGLADRLRQSAEGRFALVAVKPEA</sequence>
<dbReference type="SUPFAM" id="SSF53335">
    <property type="entry name" value="S-adenosyl-L-methionine-dependent methyltransferases"/>
    <property type="match status" value="1"/>
</dbReference>
<organism evidence="2 3">
    <name type="scientific">Roseibium sediminicola</name>
    <dbReference type="NCBI Taxonomy" id="2933272"/>
    <lineage>
        <taxon>Bacteria</taxon>
        <taxon>Pseudomonadati</taxon>
        <taxon>Pseudomonadota</taxon>
        <taxon>Alphaproteobacteria</taxon>
        <taxon>Hyphomicrobiales</taxon>
        <taxon>Stappiaceae</taxon>
        <taxon>Roseibium</taxon>
    </lineage>
</organism>
<evidence type="ECO:0000313" key="3">
    <source>
        <dbReference type="Proteomes" id="UP001431221"/>
    </source>
</evidence>
<dbReference type="CDD" id="cd02440">
    <property type="entry name" value="AdoMet_MTases"/>
    <property type="match status" value="1"/>
</dbReference>
<dbReference type="InterPro" id="IPR029063">
    <property type="entry name" value="SAM-dependent_MTases_sf"/>
</dbReference>
<feature type="domain" description="Methyltransferase type 11" evidence="1">
    <location>
        <begin position="71"/>
        <end position="165"/>
    </location>
</feature>
<dbReference type="Proteomes" id="UP001431221">
    <property type="component" value="Unassembled WGS sequence"/>
</dbReference>
<accession>A0ABT0GN19</accession>
<dbReference type="InterPro" id="IPR013216">
    <property type="entry name" value="Methyltransf_11"/>
</dbReference>
<evidence type="ECO:0000313" key="2">
    <source>
        <dbReference type="EMBL" id="MCK7610822.1"/>
    </source>
</evidence>
<gene>
    <name evidence="2" type="ORF">M0H32_01505</name>
</gene>
<dbReference type="InterPro" id="IPR050508">
    <property type="entry name" value="Methyltransf_Superfamily"/>
</dbReference>